<dbReference type="RefSeq" id="WP_184437206.1">
    <property type="nucleotide sequence ID" value="NZ_JACIGI010000037.1"/>
</dbReference>
<evidence type="ECO:0000313" key="6">
    <source>
        <dbReference type="Proteomes" id="UP000555728"/>
    </source>
</evidence>
<dbReference type="GO" id="GO:0043885">
    <property type="term" value="F:anaerobic carbon-monoxide dehydrogenase activity"/>
    <property type="evidence" value="ECO:0007669"/>
    <property type="project" value="UniProtKB-EC"/>
</dbReference>
<dbReference type="InterPro" id="IPR005107">
    <property type="entry name" value="CO_DH_flav_C"/>
</dbReference>
<keyword evidence="3 5" id="KW-0560">Oxidoreductase</keyword>
<accession>A0A7W6S306</accession>
<dbReference type="Proteomes" id="UP000555728">
    <property type="component" value="Unassembled WGS sequence"/>
</dbReference>
<evidence type="ECO:0000313" key="5">
    <source>
        <dbReference type="EMBL" id="MBB4287455.1"/>
    </source>
</evidence>
<gene>
    <name evidence="5" type="ORF">GGD88_003203</name>
</gene>
<keyword evidence="2" id="KW-0274">FAD</keyword>
<dbReference type="Gene3D" id="3.30.390.50">
    <property type="entry name" value="CO dehydrogenase flavoprotein, C-terminal domain"/>
    <property type="match status" value="1"/>
</dbReference>
<dbReference type="InterPro" id="IPR016169">
    <property type="entry name" value="FAD-bd_PCMH_sub2"/>
</dbReference>
<dbReference type="PANTHER" id="PTHR42659:SF2">
    <property type="entry name" value="XANTHINE DEHYDROGENASE SUBUNIT C-RELATED"/>
    <property type="match status" value="1"/>
</dbReference>
<dbReference type="EMBL" id="JACIGI010000037">
    <property type="protein sequence ID" value="MBB4287455.1"/>
    <property type="molecule type" value="Genomic_DNA"/>
</dbReference>
<dbReference type="PROSITE" id="PS51387">
    <property type="entry name" value="FAD_PCMH"/>
    <property type="match status" value="1"/>
</dbReference>
<dbReference type="SMART" id="SM01092">
    <property type="entry name" value="CO_deh_flav_C"/>
    <property type="match status" value="1"/>
</dbReference>
<keyword evidence="6" id="KW-1185">Reference proteome</keyword>
<dbReference type="InterPro" id="IPR051312">
    <property type="entry name" value="Diverse_Substr_Oxidored"/>
</dbReference>
<comment type="caution">
    <text evidence="5">The sequence shown here is derived from an EMBL/GenBank/DDBJ whole genome shotgun (WGS) entry which is preliminary data.</text>
</comment>
<dbReference type="AlphaFoldDB" id="A0A7W6S306"/>
<dbReference type="GO" id="GO:0071949">
    <property type="term" value="F:FAD binding"/>
    <property type="evidence" value="ECO:0007669"/>
    <property type="project" value="InterPro"/>
</dbReference>
<dbReference type="InterPro" id="IPR036683">
    <property type="entry name" value="CO_DH_flav_C_dom_sf"/>
</dbReference>
<dbReference type="InterPro" id="IPR016166">
    <property type="entry name" value="FAD-bd_PCMH"/>
</dbReference>
<feature type="domain" description="FAD-binding PCMH-type" evidence="4">
    <location>
        <begin position="1"/>
        <end position="169"/>
    </location>
</feature>
<dbReference type="SUPFAM" id="SSF55447">
    <property type="entry name" value="CO dehydrogenase flavoprotein C-terminal domain-like"/>
    <property type="match status" value="1"/>
</dbReference>
<evidence type="ECO:0000256" key="2">
    <source>
        <dbReference type="ARBA" id="ARBA00022827"/>
    </source>
</evidence>
<dbReference type="InterPro" id="IPR036318">
    <property type="entry name" value="FAD-bd_PCMH-like_sf"/>
</dbReference>
<sequence length="263" mass="26625">MYEFAYHRPATVAEAVALIADEDVLPLAGGQTLIPTLKQRLAMPAALVDLGGLAELRGLRRDGDALVIGAATTHAEIAASDLVRQTVPALAALAQRIGDPQVRNRGTLGGSIANADPAADYPAAVVGLGASVHTDRRTIDGDAVFIDLFTTALEPGELITAVSVPVPRAAAYEKAAQPASGYAVVGVLVARTAAGVRVGVTGAGPCAFRATALERALDAAFTPEAARAVTIPADGLNDDLHASAAYRAALIPVLAARAVAACG</sequence>
<evidence type="ECO:0000256" key="3">
    <source>
        <dbReference type="ARBA" id="ARBA00023002"/>
    </source>
</evidence>
<evidence type="ECO:0000259" key="4">
    <source>
        <dbReference type="PROSITE" id="PS51387"/>
    </source>
</evidence>
<keyword evidence="1" id="KW-0285">Flavoprotein</keyword>
<protein>
    <submittedName>
        <fullName evidence="5">Carbon-monoxide dehydrogenase medium subunit</fullName>
        <ecNumber evidence="5">1.2.7.4</ecNumber>
    </submittedName>
</protein>
<evidence type="ECO:0000256" key="1">
    <source>
        <dbReference type="ARBA" id="ARBA00022630"/>
    </source>
</evidence>
<dbReference type="SUPFAM" id="SSF56176">
    <property type="entry name" value="FAD-binding/transporter-associated domain-like"/>
    <property type="match status" value="1"/>
</dbReference>
<name>A0A7W6S306_9PROT</name>
<dbReference type="Gene3D" id="3.30.465.10">
    <property type="match status" value="1"/>
</dbReference>
<dbReference type="PANTHER" id="PTHR42659">
    <property type="entry name" value="XANTHINE DEHYDROGENASE SUBUNIT C-RELATED"/>
    <property type="match status" value="1"/>
</dbReference>
<dbReference type="Pfam" id="PF00941">
    <property type="entry name" value="FAD_binding_5"/>
    <property type="match status" value="1"/>
</dbReference>
<dbReference type="InterPro" id="IPR016167">
    <property type="entry name" value="FAD-bd_PCMH_sub1"/>
</dbReference>
<dbReference type="EC" id="1.2.7.4" evidence="5"/>
<organism evidence="5 6">
    <name type="scientific">Roseospira goensis</name>
    <dbReference type="NCBI Taxonomy" id="391922"/>
    <lineage>
        <taxon>Bacteria</taxon>
        <taxon>Pseudomonadati</taxon>
        <taxon>Pseudomonadota</taxon>
        <taxon>Alphaproteobacteria</taxon>
        <taxon>Rhodospirillales</taxon>
        <taxon>Rhodospirillaceae</taxon>
        <taxon>Roseospira</taxon>
    </lineage>
</organism>
<reference evidence="5 6" key="1">
    <citation type="submission" date="2020-08" db="EMBL/GenBank/DDBJ databases">
        <title>Genome sequencing of Purple Non-Sulfur Bacteria from various extreme environments.</title>
        <authorList>
            <person name="Mayer M."/>
        </authorList>
    </citation>
    <scope>NUCLEOTIDE SEQUENCE [LARGE SCALE GENOMIC DNA]</scope>
    <source>
        <strain evidence="5 6">JA135</strain>
    </source>
</reference>
<proteinExistence type="predicted"/>
<dbReference type="Gene3D" id="3.30.43.10">
    <property type="entry name" value="Uridine Diphospho-n-acetylenolpyruvylglucosamine Reductase, domain 2"/>
    <property type="match status" value="1"/>
</dbReference>
<dbReference type="InterPro" id="IPR002346">
    <property type="entry name" value="Mopterin_DH_FAD-bd"/>
</dbReference>